<evidence type="ECO:0000313" key="3">
    <source>
        <dbReference type="Proteomes" id="UP000324222"/>
    </source>
</evidence>
<organism evidence="2 3">
    <name type="scientific">Portunus trituberculatus</name>
    <name type="common">Swimming crab</name>
    <name type="synonym">Neptunus trituberculatus</name>
    <dbReference type="NCBI Taxonomy" id="210409"/>
    <lineage>
        <taxon>Eukaryota</taxon>
        <taxon>Metazoa</taxon>
        <taxon>Ecdysozoa</taxon>
        <taxon>Arthropoda</taxon>
        <taxon>Crustacea</taxon>
        <taxon>Multicrustacea</taxon>
        <taxon>Malacostraca</taxon>
        <taxon>Eumalacostraca</taxon>
        <taxon>Eucarida</taxon>
        <taxon>Decapoda</taxon>
        <taxon>Pleocyemata</taxon>
        <taxon>Brachyura</taxon>
        <taxon>Eubrachyura</taxon>
        <taxon>Portunoidea</taxon>
        <taxon>Portunidae</taxon>
        <taxon>Portuninae</taxon>
        <taxon>Portunus</taxon>
    </lineage>
</organism>
<proteinExistence type="predicted"/>
<feature type="region of interest" description="Disordered" evidence="1">
    <location>
        <begin position="51"/>
        <end position="71"/>
    </location>
</feature>
<evidence type="ECO:0000256" key="1">
    <source>
        <dbReference type="SAM" id="MobiDB-lite"/>
    </source>
</evidence>
<name>A0A5B7F623_PORTR</name>
<dbReference type="AlphaFoldDB" id="A0A5B7F623"/>
<dbReference type="EMBL" id="VSRR010004879">
    <property type="protein sequence ID" value="MPC40977.1"/>
    <property type="molecule type" value="Genomic_DNA"/>
</dbReference>
<dbReference type="Proteomes" id="UP000324222">
    <property type="component" value="Unassembled WGS sequence"/>
</dbReference>
<accession>A0A5B7F623</accession>
<evidence type="ECO:0000313" key="2">
    <source>
        <dbReference type="EMBL" id="MPC40977.1"/>
    </source>
</evidence>
<reference evidence="2 3" key="1">
    <citation type="submission" date="2019-05" db="EMBL/GenBank/DDBJ databases">
        <title>Another draft genome of Portunus trituberculatus and its Hox gene families provides insights of decapod evolution.</title>
        <authorList>
            <person name="Jeong J.-H."/>
            <person name="Song I."/>
            <person name="Kim S."/>
            <person name="Choi T."/>
            <person name="Kim D."/>
            <person name="Ryu S."/>
            <person name="Kim W."/>
        </authorList>
    </citation>
    <scope>NUCLEOTIDE SEQUENCE [LARGE SCALE GENOMIC DNA]</scope>
    <source>
        <tissue evidence="2">Muscle</tissue>
    </source>
</reference>
<protein>
    <submittedName>
        <fullName evidence="2">Uncharacterized protein</fullName>
    </submittedName>
</protein>
<keyword evidence="3" id="KW-1185">Reference proteome</keyword>
<gene>
    <name evidence="2" type="ORF">E2C01_034555</name>
</gene>
<comment type="caution">
    <text evidence="2">The sequence shown here is derived from an EMBL/GenBank/DDBJ whole genome shotgun (WGS) entry which is preliminary data.</text>
</comment>
<sequence>MARLGGMCTSTQSFLSGRFAVAKVTVKNPAQIHFWKNNLFMRTSSLASVQRQRFSTTQSHEPSAQPSSHRSLIRLQSKSGFCSFLLTSLCASQNHWERPLRESTLGVLVFSLRRKGANSLD</sequence>